<sequence length="249" mass="27506">MAVDEVQQRLPCQESLWGAQNAEDWKGLFLDQQRYGPTSNLSTTLRDLRLPHPISPKLGDFARLVLVFTVYHCSFSITAKHNLALWMRAQRGPKARPAVAFAGTLLRLLRKYPCQGFHEPITALLATLVIWAYSRLAPTSTPYYGHRINGSNECGSIVRLDRILSDEAEKAWVEGEQGLKGHLKDVGDIAVLDAGSRLLSVGELLLKRMNTWVLSQGLVVWLGKLKVRSAATLMVDTLSVGSSSHATCA</sequence>
<protein>
    <submittedName>
        <fullName evidence="1">Uncharacterized protein</fullName>
    </submittedName>
</protein>
<evidence type="ECO:0000313" key="1">
    <source>
        <dbReference type="EMBL" id="OCL13944.1"/>
    </source>
</evidence>
<dbReference type="EMBL" id="KV748646">
    <property type="protein sequence ID" value="OCL13944.1"/>
    <property type="molecule type" value="Genomic_DNA"/>
</dbReference>
<reference evidence="1 2" key="1">
    <citation type="journal article" date="2016" name="Nat. Commun.">
        <title>Ectomycorrhizal ecology is imprinted in the genome of the dominant symbiotic fungus Cenococcum geophilum.</title>
        <authorList>
            <consortium name="DOE Joint Genome Institute"/>
            <person name="Peter M."/>
            <person name="Kohler A."/>
            <person name="Ohm R.A."/>
            <person name="Kuo A."/>
            <person name="Krutzmann J."/>
            <person name="Morin E."/>
            <person name="Arend M."/>
            <person name="Barry K.W."/>
            <person name="Binder M."/>
            <person name="Choi C."/>
            <person name="Clum A."/>
            <person name="Copeland A."/>
            <person name="Grisel N."/>
            <person name="Haridas S."/>
            <person name="Kipfer T."/>
            <person name="LaButti K."/>
            <person name="Lindquist E."/>
            <person name="Lipzen A."/>
            <person name="Maire R."/>
            <person name="Meier B."/>
            <person name="Mihaltcheva S."/>
            <person name="Molinier V."/>
            <person name="Murat C."/>
            <person name="Poggeler S."/>
            <person name="Quandt C.A."/>
            <person name="Sperisen C."/>
            <person name="Tritt A."/>
            <person name="Tisserant E."/>
            <person name="Crous P.W."/>
            <person name="Henrissat B."/>
            <person name="Nehls U."/>
            <person name="Egli S."/>
            <person name="Spatafora J.W."/>
            <person name="Grigoriev I.V."/>
            <person name="Martin F.M."/>
        </authorList>
    </citation>
    <scope>NUCLEOTIDE SEQUENCE [LARGE SCALE GENOMIC DNA]</scope>
    <source>
        <strain evidence="1 2">CBS 207.34</strain>
    </source>
</reference>
<dbReference type="OrthoDB" id="654211at2759"/>
<accession>A0A8E2FBH6</accession>
<evidence type="ECO:0000313" key="2">
    <source>
        <dbReference type="Proteomes" id="UP000250140"/>
    </source>
</evidence>
<dbReference type="Proteomes" id="UP000250140">
    <property type="component" value="Unassembled WGS sequence"/>
</dbReference>
<proteinExistence type="predicted"/>
<name>A0A8E2FBH6_9PEZI</name>
<keyword evidence="2" id="KW-1185">Reference proteome</keyword>
<organism evidence="1 2">
    <name type="scientific">Glonium stellatum</name>
    <dbReference type="NCBI Taxonomy" id="574774"/>
    <lineage>
        <taxon>Eukaryota</taxon>
        <taxon>Fungi</taxon>
        <taxon>Dikarya</taxon>
        <taxon>Ascomycota</taxon>
        <taxon>Pezizomycotina</taxon>
        <taxon>Dothideomycetes</taxon>
        <taxon>Pleosporomycetidae</taxon>
        <taxon>Gloniales</taxon>
        <taxon>Gloniaceae</taxon>
        <taxon>Glonium</taxon>
    </lineage>
</organism>
<dbReference type="AlphaFoldDB" id="A0A8E2FBH6"/>
<gene>
    <name evidence="1" type="ORF">AOQ84DRAFT_371732</name>
</gene>